<name>A0ABS6F4E9_9CLOT</name>
<evidence type="ECO:0000313" key="3">
    <source>
        <dbReference type="Proteomes" id="UP000736583"/>
    </source>
</evidence>
<keyword evidence="1" id="KW-0472">Membrane</keyword>
<dbReference type="Proteomes" id="UP000736583">
    <property type="component" value="Unassembled WGS sequence"/>
</dbReference>
<comment type="caution">
    <text evidence="2">The sequence shown here is derived from an EMBL/GenBank/DDBJ whole genome shotgun (WGS) entry which is preliminary data.</text>
</comment>
<dbReference type="Pfam" id="PF10960">
    <property type="entry name" value="Holin_BhlA"/>
    <property type="match status" value="1"/>
</dbReference>
<dbReference type="InterPro" id="IPR024405">
    <property type="entry name" value="Phage_BhlA/UviB"/>
</dbReference>
<gene>
    <name evidence="2" type="ORF">KQI89_16680</name>
</gene>
<evidence type="ECO:0000256" key="1">
    <source>
        <dbReference type="SAM" id="Phobius"/>
    </source>
</evidence>
<dbReference type="EMBL" id="JAHLQL010000009">
    <property type="protein sequence ID" value="MBU5593384.1"/>
    <property type="molecule type" value="Genomic_DNA"/>
</dbReference>
<keyword evidence="1" id="KW-0812">Transmembrane</keyword>
<keyword evidence="1" id="KW-1133">Transmembrane helix</keyword>
<accession>A0ABS6F4E9</accession>
<keyword evidence="3" id="KW-1185">Reference proteome</keyword>
<evidence type="ECO:0000313" key="2">
    <source>
        <dbReference type="EMBL" id="MBU5593384.1"/>
    </source>
</evidence>
<reference evidence="2 3" key="1">
    <citation type="submission" date="2021-06" db="EMBL/GenBank/DDBJ databases">
        <authorList>
            <person name="Sun Q."/>
            <person name="Li D."/>
        </authorList>
    </citation>
    <scope>NUCLEOTIDE SEQUENCE [LARGE SCALE GENOMIC DNA]</scope>
    <source>
        <strain evidence="2 3">MSJ-4</strain>
    </source>
</reference>
<protein>
    <submittedName>
        <fullName evidence="2">Bacteriocin</fullName>
    </submittedName>
</protein>
<organism evidence="2 3">
    <name type="scientific">Clostridium simiarum</name>
    <dbReference type="NCBI Taxonomy" id="2841506"/>
    <lineage>
        <taxon>Bacteria</taxon>
        <taxon>Bacillati</taxon>
        <taxon>Bacillota</taxon>
        <taxon>Clostridia</taxon>
        <taxon>Eubacteriales</taxon>
        <taxon>Clostridiaceae</taxon>
        <taxon>Clostridium</taxon>
    </lineage>
</organism>
<feature type="transmembrane region" description="Helical" evidence="1">
    <location>
        <begin position="6"/>
        <end position="27"/>
    </location>
</feature>
<sequence length="64" mass="7481">MEDQILKLVATQGVFAILFCYLLFYVLKENSKRENNYQAIIQELTGLLPTIKKDVESIKEKIFK</sequence>
<dbReference type="RefSeq" id="WP_216458043.1">
    <property type="nucleotide sequence ID" value="NZ_JAHLQL010000009.1"/>
</dbReference>
<proteinExistence type="predicted"/>